<evidence type="ECO:0000313" key="9">
    <source>
        <dbReference type="Proteomes" id="UP000192610"/>
    </source>
</evidence>
<organism evidence="8 9">
    <name type="scientific">Niastella yeongjuensis</name>
    <dbReference type="NCBI Taxonomy" id="354355"/>
    <lineage>
        <taxon>Bacteria</taxon>
        <taxon>Pseudomonadati</taxon>
        <taxon>Bacteroidota</taxon>
        <taxon>Chitinophagia</taxon>
        <taxon>Chitinophagales</taxon>
        <taxon>Chitinophagaceae</taxon>
        <taxon>Niastella</taxon>
    </lineage>
</organism>
<evidence type="ECO:0000256" key="3">
    <source>
        <dbReference type="ARBA" id="ARBA00023004"/>
    </source>
</evidence>
<dbReference type="AlphaFoldDB" id="A0A1V9EU02"/>
<dbReference type="EMBL" id="LVXG01000015">
    <property type="protein sequence ID" value="OQP49384.1"/>
    <property type="molecule type" value="Genomic_DNA"/>
</dbReference>
<evidence type="ECO:0000256" key="5">
    <source>
        <dbReference type="ARBA" id="ARBA00034078"/>
    </source>
</evidence>
<dbReference type="InterPro" id="IPR017941">
    <property type="entry name" value="Rieske_2Fe-2S"/>
</dbReference>
<keyword evidence="1" id="KW-0001">2Fe-2S</keyword>
<dbReference type="GO" id="GO:0046872">
    <property type="term" value="F:metal ion binding"/>
    <property type="evidence" value="ECO:0007669"/>
    <property type="project" value="UniProtKB-KW"/>
</dbReference>
<name>A0A1V9EU02_9BACT</name>
<reference evidence="9" key="1">
    <citation type="submission" date="2016-04" db="EMBL/GenBank/DDBJ databases">
        <authorList>
            <person name="Chen L."/>
            <person name="Zhuang W."/>
            <person name="Wang G."/>
        </authorList>
    </citation>
    <scope>NUCLEOTIDE SEQUENCE [LARGE SCALE GENOMIC DNA]</scope>
    <source>
        <strain evidence="9">17621</strain>
    </source>
</reference>
<gene>
    <name evidence="8" type="ORF">A4H97_29050</name>
</gene>
<comment type="similarity">
    <text evidence="6">Belongs to the bacterial ring-hydroxylating dioxygenase ferredoxin component family.</text>
</comment>
<comment type="caution">
    <text evidence="8">The sequence shown here is derived from an EMBL/GenBank/DDBJ whole genome shotgun (WGS) entry which is preliminary data.</text>
</comment>
<dbReference type="RefSeq" id="WP_081200418.1">
    <property type="nucleotide sequence ID" value="NZ_FOCZ01000017.1"/>
</dbReference>
<accession>A0A1V9EU02</accession>
<evidence type="ECO:0000256" key="1">
    <source>
        <dbReference type="ARBA" id="ARBA00022714"/>
    </source>
</evidence>
<dbReference type="PROSITE" id="PS51296">
    <property type="entry name" value="RIESKE"/>
    <property type="match status" value="1"/>
</dbReference>
<proteinExistence type="inferred from homology"/>
<comment type="cofactor">
    <cofactor evidence="5">
        <name>[2Fe-2S] cluster</name>
        <dbReference type="ChEBI" id="CHEBI:190135"/>
    </cofactor>
</comment>
<evidence type="ECO:0000259" key="7">
    <source>
        <dbReference type="PROSITE" id="PS51296"/>
    </source>
</evidence>
<dbReference type="PANTHER" id="PTHR21496:SF0">
    <property type="entry name" value="RIESKE DOMAIN-CONTAINING PROTEIN"/>
    <property type="match status" value="1"/>
</dbReference>
<dbReference type="SUPFAM" id="SSF50022">
    <property type="entry name" value="ISP domain"/>
    <property type="match status" value="1"/>
</dbReference>
<evidence type="ECO:0000256" key="6">
    <source>
        <dbReference type="ARBA" id="ARBA00038001"/>
    </source>
</evidence>
<dbReference type="GO" id="GO:0051537">
    <property type="term" value="F:2 iron, 2 sulfur cluster binding"/>
    <property type="evidence" value="ECO:0007669"/>
    <property type="project" value="UniProtKB-KW"/>
</dbReference>
<dbReference type="STRING" id="354355.SAMN05660816_06151"/>
<evidence type="ECO:0000256" key="4">
    <source>
        <dbReference type="ARBA" id="ARBA00023014"/>
    </source>
</evidence>
<keyword evidence="2" id="KW-0479">Metal-binding</keyword>
<keyword evidence="3" id="KW-0408">Iron</keyword>
<keyword evidence="9" id="KW-1185">Reference proteome</keyword>
<evidence type="ECO:0000256" key="2">
    <source>
        <dbReference type="ARBA" id="ARBA00022723"/>
    </source>
</evidence>
<protein>
    <submittedName>
        <fullName evidence="8">(2Fe-2S)-binding protein</fullName>
    </submittedName>
</protein>
<dbReference type="Gene3D" id="2.102.10.10">
    <property type="entry name" value="Rieske [2Fe-2S] iron-sulphur domain"/>
    <property type="match status" value="1"/>
</dbReference>
<dbReference type="PANTHER" id="PTHR21496">
    <property type="entry name" value="FERREDOXIN-RELATED"/>
    <property type="match status" value="1"/>
</dbReference>
<sequence length="118" mass="13349">MTEKKYQYHRIAEDSSELNFNEQGIAVVEIKGKKICVTRVGEEWFGFAYKCPHASGIMSEGYIDAVGNVVCPVHRYKFSLKNGRNTSGEGYYLKIYPVEMRNEAIFVGIPDGGLFGWL</sequence>
<evidence type="ECO:0000313" key="8">
    <source>
        <dbReference type="EMBL" id="OQP49384.1"/>
    </source>
</evidence>
<keyword evidence="4" id="KW-0411">Iron-sulfur</keyword>
<dbReference type="Pfam" id="PF00355">
    <property type="entry name" value="Rieske"/>
    <property type="match status" value="1"/>
</dbReference>
<dbReference type="InterPro" id="IPR036922">
    <property type="entry name" value="Rieske_2Fe-2S_sf"/>
</dbReference>
<feature type="domain" description="Rieske" evidence="7">
    <location>
        <begin position="8"/>
        <end position="107"/>
    </location>
</feature>
<dbReference type="Proteomes" id="UP000192610">
    <property type="component" value="Unassembled WGS sequence"/>
</dbReference>
<dbReference type="OrthoDB" id="593800at2"/>